<evidence type="ECO:0000313" key="1">
    <source>
        <dbReference type="EMBL" id="KAJ3493874.1"/>
    </source>
</evidence>
<organism evidence="1 2">
    <name type="scientific">Lecanicillium saksenae</name>
    <dbReference type="NCBI Taxonomy" id="468837"/>
    <lineage>
        <taxon>Eukaryota</taxon>
        <taxon>Fungi</taxon>
        <taxon>Dikarya</taxon>
        <taxon>Ascomycota</taxon>
        <taxon>Pezizomycotina</taxon>
        <taxon>Sordariomycetes</taxon>
        <taxon>Hypocreomycetidae</taxon>
        <taxon>Hypocreales</taxon>
        <taxon>Cordycipitaceae</taxon>
        <taxon>Lecanicillium</taxon>
    </lineage>
</organism>
<protein>
    <submittedName>
        <fullName evidence="1">Uncharacterized protein</fullName>
    </submittedName>
</protein>
<comment type="caution">
    <text evidence="1">The sequence shown here is derived from an EMBL/GenBank/DDBJ whole genome shotgun (WGS) entry which is preliminary data.</text>
</comment>
<proteinExistence type="predicted"/>
<dbReference type="Proteomes" id="UP001148737">
    <property type="component" value="Unassembled WGS sequence"/>
</dbReference>
<sequence>MSSGERETVNLDTLEPQQLAQVKKQLDEELDHLTSSFSQLHGAQGKFKECLRCVNSRSEASRTSNEVLVPLTNSLYVRGELKNTETVLVDVGTGFLVEKKLKSAATFYENKIKELTNSLKELEAIVQQKQMNVRTIEEVLRHKMMAQQSGQSQS</sequence>
<accession>A0ACC1QZ51</accession>
<name>A0ACC1QZ51_9HYPO</name>
<reference evidence="1" key="1">
    <citation type="submission" date="2022-07" db="EMBL/GenBank/DDBJ databases">
        <title>Genome Sequence of Lecanicillium saksenae.</title>
        <authorList>
            <person name="Buettner E."/>
        </authorList>
    </citation>
    <scope>NUCLEOTIDE SEQUENCE</scope>
    <source>
        <strain evidence="1">VT-O1</strain>
    </source>
</reference>
<gene>
    <name evidence="1" type="ORF">NLG97_g4454</name>
</gene>
<keyword evidence="2" id="KW-1185">Reference proteome</keyword>
<evidence type="ECO:0000313" key="2">
    <source>
        <dbReference type="Proteomes" id="UP001148737"/>
    </source>
</evidence>
<dbReference type="EMBL" id="JANAKD010000439">
    <property type="protein sequence ID" value="KAJ3493874.1"/>
    <property type="molecule type" value="Genomic_DNA"/>
</dbReference>